<evidence type="ECO:0008006" key="3">
    <source>
        <dbReference type="Google" id="ProtNLM"/>
    </source>
</evidence>
<evidence type="ECO:0000313" key="1">
    <source>
        <dbReference type="EMBL" id="PTQ94879.1"/>
    </source>
</evidence>
<dbReference type="Gene3D" id="1.10.150.20">
    <property type="entry name" value="5' to 3' exonuclease, C-terminal subdomain"/>
    <property type="match status" value="1"/>
</dbReference>
<proteinExistence type="predicted"/>
<organism evidence="1 2">
    <name type="scientific">Mucilaginibacter yixingensis</name>
    <dbReference type="NCBI Taxonomy" id="1295612"/>
    <lineage>
        <taxon>Bacteria</taxon>
        <taxon>Pseudomonadati</taxon>
        <taxon>Bacteroidota</taxon>
        <taxon>Sphingobacteriia</taxon>
        <taxon>Sphingobacteriales</taxon>
        <taxon>Sphingobacteriaceae</taxon>
        <taxon>Mucilaginibacter</taxon>
    </lineage>
</organism>
<keyword evidence="2" id="KW-1185">Reference proteome</keyword>
<reference evidence="1 2" key="1">
    <citation type="submission" date="2018-04" db="EMBL/GenBank/DDBJ databases">
        <title>Genomic Encyclopedia of Archaeal and Bacterial Type Strains, Phase II (KMG-II): from individual species to whole genera.</title>
        <authorList>
            <person name="Goeker M."/>
        </authorList>
    </citation>
    <scope>NUCLEOTIDE SEQUENCE [LARGE SCALE GENOMIC DNA]</scope>
    <source>
        <strain evidence="1 2">DSM 26809</strain>
    </source>
</reference>
<accession>A0A2T5J700</accession>
<dbReference type="OrthoDB" id="7950977at2"/>
<name>A0A2T5J700_9SPHI</name>
<comment type="caution">
    <text evidence="1">The sequence shown here is derived from an EMBL/GenBank/DDBJ whole genome shotgun (WGS) entry which is preliminary data.</text>
</comment>
<dbReference type="Proteomes" id="UP000244168">
    <property type="component" value="Unassembled WGS sequence"/>
</dbReference>
<dbReference type="RefSeq" id="WP_107829601.1">
    <property type="nucleotide sequence ID" value="NZ_CP160205.1"/>
</dbReference>
<dbReference type="EMBL" id="QAOQ01000006">
    <property type="protein sequence ID" value="PTQ94879.1"/>
    <property type="molecule type" value="Genomic_DNA"/>
</dbReference>
<dbReference type="SUPFAM" id="SSF47789">
    <property type="entry name" value="C-terminal domain of RNA polymerase alpha subunit"/>
    <property type="match status" value="1"/>
</dbReference>
<evidence type="ECO:0000313" key="2">
    <source>
        <dbReference type="Proteomes" id="UP000244168"/>
    </source>
</evidence>
<sequence length="65" mass="6909">MEKDLALLKISQPAHRALANAGILSLQQLSGWTEKQLLQLHGLGPSAIPIIKAALAETGLQLAEK</sequence>
<gene>
    <name evidence="1" type="ORF">C8P68_10689</name>
</gene>
<dbReference type="AlphaFoldDB" id="A0A2T5J700"/>
<protein>
    <recommendedName>
        <fullName evidence="3">DNA-binding protein</fullName>
    </recommendedName>
</protein>